<name>A0ABT3TDR6_9GAMM</name>
<evidence type="ECO:0000256" key="5">
    <source>
        <dbReference type="ARBA" id="ARBA00023014"/>
    </source>
</evidence>
<organism evidence="7 8">
    <name type="scientific">Candidatus Litorirhabdus singularis</name>
    <dbReference type="NCBI Taxonomy" id="2518993"/>
    <lineage>
        <taxon>Bacteria</taxon>
        <taxon>Pseudomonadati</taxon>
        <taxon>Pseudomonadota</taxon>
        <taxon>Gammaproteobacteria</taxon>
        <taxon>Cellvibrionales</taxon>
        <taxon>Halieaceae</taxon>
        <taxon>Candidatus Litorirhabdus</taxon>
    </lineage>
</organism>
<dbReference type="InterPro" id="IPR002888">
    <property type="entry name" value="2Fe-2S-bd"/>
</dbReference>
<dbReference type="PANTHER" id="PTHR44379">
    <property type="entry name" value="OXIDOREDUCTASE WITH IRON-SULFUR SUBUNIT"/>
    <property type="match status" value="1"/>
</dbReference>
<dbReference type="RefSeq" id="WP_279244432.1">
    <property type="nucleotide sequence ID" value="NZ_SHNN01000001.1"/>
</dbReference>
<dbReference type="InterPro" id="IPR006058">
    <property type="entry name" value="2Fe2S_fd_BS"/>
</dbReference>
<evidence type="ECO:0000256" key="4">
    <source>
        <dbReference type="ARBA" id="ARBA00023004"/>
    </source>
</evidence>
<dbReference type="InterPro" id="IPR036010">
    <property type="entry name" value="2Fe-2S_ferredoxin-like_sf"/>
</dbReference>
<comment type="caution">
    <text evidence="7">The sequence shown here is derived from an EMBL/GenBank/DDBJ whole genome shotgun (WGS) entry which is preliminary data.</text>
</comment>
<evidence type="ECO:0000256" key="3">
    <source>
        <dbReference type="ARBA" id="ARBA00023002"/>
    </source>
</evidence>
<dbReference type="PROSITE" id="PS00197">
    <property type="entry name" value="2FE2S_FER_1"/>
    <property type="match status" value="1"/>
</dbReference>
<dbReference type="Gene3D" id="3.10.20.30">
    <property type="match status" value="1"/>
</dbReference>
<keyword evidence="2" id="KW-0479">Metal-binding</keyword>
<evidence type="ECO:0000256" key="1">
    <source>
        <dbReference type="ARBA" id="ARBA00022714"/>
    </source>
</evidence>
<dbReference type="InterPro" id="IPR051452">
    <property type="entry name" value="Diverse_Oxidoreductases"/>
</dbReference>
<evidence type="ECO:0000313" key="8">
    <source>
        <dbReference type="Proteomes" id="UP001143362"/>
    </source>
</evidence>
<gene>
    <name evidence="7" type="ORF">EYC98_06155</name>
</gene>
<evidence type="ECO:0000256" key="2">
    <source>
        <dbReference type="ARBA" id="ARBA00022723"/>
    </source>
</evidence>
<protein>
    <submittedName>
        <fullName evidence="7">(2Fe-2S)-binding protein</fullName>
    </submittedName>
</protein>
<keyword evidence="3" id="KW-0560">Oxidoreductase</keyword>
<dbReference type="InterPro" id="IPR001041">
    <property type="entry name" value="2Fe-2S_ferredoxin-type"/>
</dbReference>
<keyword evidence="5" id="KW-0411">Iron-sulfur</keyword>
<dbReference type="SUPFAM" id="SSF54292">
    <property type="entry name" value="2Fe-2S ferredoxin-like"/>
    <property type="match status" value="1"/>
</dbReference>
<dbReference type="SUPFAM" id="SSF47741">
    <property type="entry name" value="CO dehydrogenase ISP C-domain like"/>
    <property type="match status" value="1"/>
</dbReference>
<dbReference type="Gene3D" id="1.10.150.120">
    <property type="entry name" value="[2Fe-2S]-binding domain"/>
    <property type="match status" value="1"/>
</dbReference>
<feature type="domain" description="2Fe-2S ferredoxin-type" evidence="6">
    <location>
        <begin position="9"/>
        <end position="85"/>
    </location>
</feature>
<dbReference type="CDD" id="cd00207">
    <property type="entry name" value="fer2"/>
    <property type="match status" value="1"/>
</dbReference>
<dbReference type="InterPro" id="IPR012675">
    <property type="entry name" value="Beta-grasp_dom_sf"/>
</dbReference>
<evidence type="ECO:0000313" key="7">
    <source>
        <dbReference type="EMBL" id="MCX2980455.1"/>
    </source>
</evidence>
<dbReference type="InterPro" id="IPR036884">
    <property type="entry name" value="2Fe-2S-bd_dom_sf"/>
</dbReference>
<evidence type="ECO:0000259" key="6">
    <source>
        <dbReference type="PROSITE" id="PS51085"/>
    </source>
</evidence>
<keyword evidence="1" id="KW-0001">2Fe-2S</keyword>
<keyword evidence="4" id="KW-0408">Iron</keyword>
<dbReference type="Proteomes" id="UP001143362">
    <property type="component" value="Unassembled WGS sequence"/>
</dbReference>
<dbReference type="PANTHER" id="PTHR44379:SF5">
    <property type="entry name" value="OXIDOREDUCTASE WITH IRON-SULFUR SUBUNIT"/>
    <property type="match status" value="1"/>
</dbReference>
<dbReference type="PROSITE" id="PS51085">
    <property type="entry name" value="2FE2S_FER_2"/>
    <property type="match status" value="1"/>
</dbReference>
<dbReference type="Pfam" id="PF01799">
    <property type="entry name" value="Fer2_2"/>
    <property type="match status" value="1"/>
</dbReference>
<keyword evidence="8" id="KW-1185">Reference proteome</keyword>
<sequence>MEDLLEQSALVQWRIDGELHELEVVPGASLLDVLREQVGKTGTHMGCRTGHCGACTVMIDGAVAKSCIAMAATLPRATITTIEGLTAADGTMHPIQQAFWDAAGLQCGFCAPGILLSTAELLQTNPAPNDAEIDAALAGTLCRCTGYQSIRRAVGEACVRMYPDAAGE</sequence>
<accession>A0ABT3TDR6</accession>
<dbReference type="EMBL" id="SHNN01000001">
    <property type="protein sequence ID" value="MCX2980455.1"/>
    <property type="molecule type" value="Genomic_DNA"/>
</dbReference>
<reference evidence="7" key="1">
    <citation type="submission" date="2019-02" db="EMBL/GenBank/DDBJ databases">
        <authorList>
            <person name="Li S.-H."/>
        </authorList>
    </citation>
    <scope>NUCLEOTIDE SEQUENCE</scope>
    <source>
        <strain evidence="7">IMCC14734</strain>
    </source>
</reference>
<dbReference type="Pfam" id="PF00111">
    <property type="entry name" value="Fer2"/>
    <property type="match status" value="1"/>
</dbReference>
<proteinExistence type="predicted"/>